<evidence type="ECO:0000256" key="2">
    <source>
        <dbReference type="SAM" id="Phobius"/>
    </source>
</evidence>
<feature type="compositionally biased region" description="Polar residues" evidence="1">
    <location>
        <begin position="147"/>
        <end position="170"/>
    </location>
</feature>
<dbReference type="Proteomes" id="UP000261324">
    <property type="component" value="Unassembled WGS sequence"/>
</dbReference>
<name>A0A3E4PH19_9FIRM</name>
<organism evidence="3 4">
    <name type="scientific">Dorea formicigenerans</name>
    <dbReference type="NCBI Taxonomy" id="39486"/>
    <lineage>
        <taxon>Bacteria</taxon>
        <taxon>Bacillati</taxon>
        <taxon>Bacillota</taxon>
        <taxon>Clostridia</taxon>
        <taxon>Lachnospirales</taxon>
        <taxon>Lachnospiraceae</taxon>
        <taxon>Dorea</taxon>
    </lineage>
</organism>
<proteinExistence type="predicted"/>
<comment type="caution">
    <text evidence="3">The sequence shown here is derived from an EMBL/GenBank/DDBJ whole genome shotgun (WGS) entry which is preliminary data.</text>
</comment>
<reference evidence="3 4" key="1">
    <citation type="submission" date="2018-08" db="EMBL/GenBank/DDBJ databases">
        <title>A genome reference for cultivated species of the human gut microbiota.</title>
        <authorList>
            <person name="Zou Y."/>
            <person name="Xue W."/>
            <person name="Luo G."/>
        </authorList>
    </citation>
    <scope>NUCLEOTIDE SEQUENCE [LARGE SCALE GENOMIC DNA]</scope>
    <source>
        <strain evidence="3 4">TF09-3</strain>
    </source>
</reference>
<feature type="region of interest" description="Disordered" evidence="1">
    <location>
        <begin position="134"/>
        <end position="178"/>
    </location>
</feature>
<keyword evidence="2" id="KW-0472">Membrane</keyword>
<gene>
    <name evidence="3" type="ORF">DXC93_15380</name>
</gene>
<dbReference type="InterPro" id="IPR014441">
    <property type="entry name" value="UCP006425_b-propeller"/>
</dbReference>
<protein>
    <recommendedName>
        <fullName evidence="5">Beta propeller domain-containing protein</fullName>
    </recommendedName>
</protein>
<feature type="transmembrane region" description="Helical" evidence="2">
    <location>
        <begin position="47"/>
        <end position="68"/>
    </location>
</feature>
<dbReference type="Pfam" id="PF09826">
    <property type="entry name" value="Beta_propel"/>
    <property type="match status" value="1"/>
</dbReference>
<keyword evidence="2" id="KW-1133">Transmembrane helix</keyword>
<dbReference type="RefSeq" id="WP_117660780.1">
    <property type="nucleotide sequence ID" value="NZ_QSRA01000031.1"/>
</dbReference>
<dbReference type="PIRSF" id="PIRSF006425">
    <property type="entry name" value="UCP006425_WD40"/>
    <property type="match status" value="1"/>
</dbReference>
<keyword evidence="2" id="KW-0812">Transmembrane</keyword>
<evidence type="ECO:0000313" key="4">
    <source>
        <dbReference type="Proteomes" id="UP000261324"/>
    </source>
</evidence>
<accession>A0A3E4PH19</accession>
<sequence length="650" mass="72782">MNKNEQDMIRKIKEKSEQVPVPKALEPRQIEAKLAGKKKKVWTPARIGGLVAACLVLIVGVMVCQNYFKMEDATRDDKIAGSDVTISDSTKVESAAEYKDVYAYLEKYKKDQERDSAYTSSWARSLNDIRVDESAESKASGDAAQNIEESSTAAADTGMASGSYSETNVRQEGVDEGDTAKTDGTYLYVLKDKSNQIAIIDTRDNRMKQTATITVEDVSEIQEMYLDIERNQLIAVCDGYVGGKWNDDDYDYGYGQRANTTAVTYDISDRENPKEVGRVSQSGYYNSSRIADGYLYLFSDYYVTLDGITAKNPKSYIPLVNDNLIEETDICLPSISKADMYSIITSVSLENPDETAHSKALLADGGNLYVSNDNIYFYENVWQYSGKDVTTIRKVSYESGKLTAGAQCKIDGYINDSFSIDEYDGYLRVVVTDGDTNSVYVLNQELKETGSIKGLAEDERVYSARFMGKAGYFVTFKETDPLFSVDLSDPKNPKIIGALKIPGFSDYLHPYGKNKLLGIGMNVDEKTMSTDGVKLTMFDISDPENVKEEQTYVIENVYYTDVSYDYKAALVDAEKNLIGFAADSEGGREYYTFSYDEKQGFTCTMHEEINGNNMRITRGIYIEDMLYVIQGNIIEAYSLKDFKKVDDIIL</sequence>
<dbReference type="EMBL" id="QSRA01000031">
    <property type="protein sequence ID" value="RGK79277.1"/>
    <property type="molecule type" value="Genomic_DNA"/>
</dbReference>
<evidence type="ECO:0000313" key="3">
    <source>
        <dbReference type="EMBL" id="RGK79277.1"/>
    </source>
</evidence>
<dbReference type="AlphaFoldDB" id="A0A3E4PH19"/>
<evidence type="ECO:0000256" key="1">
    <source>
        <dbReference type="SAM" id="MobiDB-lite"/>
    </source>
</evidence>
<dbReference type="SUPFAM" id="SSF75011">
    <property type="entry name" value="3-carboxy-cis,cis-mucoante lactonizing enzyme"/>
    <property type="match status" value="1"/>
</dbReference>
<dbReference type="InterPro" id="IPR019198">
    <property type="entry name" value="Beta_propeller_containing"/>
</dbReference>
<evidence type="ECO:0008006" key="5">
    <source>
        <dbReference type="Google" id="ProtNLM"/>
    </source>
</evidence>